<feature type="transmembrane region" description="Helical" evidence="1">
    <location>
        <begin position="745"/>
        <end position="763"/>
    </location>
</feature>
<feature type="transmembrane region" description="Helical" evidence="1">
    <location>
        <begin position="613"/>
        <end position="634"/>
    </location>
</feature>
<protein>
    <submittedName>
        <fullName evidence="3">Non-ribosomal peptide synthetase</fullName>
    </submittedName>
</protein>
<dbReference type="PANTHER" id="PTHR43767:SF10">
    <property type="entry name" value="SURFACTIN SYNTHASE SUBUNIT 1"/>
    <property type="match status" value="1"/>
</dbReference>
<dbReference type="EMBL" id="CP119075">
    <property type="protein sequence ID" value="WED64892.1"/>
    <property type="molecule type" value="Genomic_DNA"/>
</dbReference>
<feature type="transmembrane region" description="Helical" evidence="1">
    <location>
        <begin position="710"/>
        <end position="733"/>
    </location>
</feature>
<feature type="transmembrane region" description="Helical" evidence="1">
    <location>
        <begin position="851"/>
        <end position="869"/>
    </location>
</feature>
<dbReference type="KEGG" id="slom:PXH66_21305"/>
<keyword evidence="1" id="KW-0472">Membrane</keyword>
<dbReference type="RefSeq" id="WP_330932141.1">
    <property type="nucleotide sequence ID" value="NZ_CP119075.1"/>
</dbReference>
<dbReference type="PANTHER" id="PTHR43767">
    <property type="entry name" value="LONG-CHAIN-FATTY-ACID--COA LIGASE"/>
    <property type="match status" value="1"/>
</dbReference>
<dbReference type="AlphaFoldDB" id="A0AAF0CI15"/>
<dbReference type="Pfam" id="PF00501">
    <property type="entry name" value="AMP-binding"/>
    <property type="match status" value="1"/>
</dbReference>
<gene>
    <name evidence="3" type="ORF">PXH66_21305</name>
</gene>
<dbReference type="InterPro" id="IPR050237">
    <property type="entry name" value="ATP-dep_AMP-bd_enzyme"/>
</dbReference>
<reference evidence="3" key="1">
    <citation type="submission" date="2023-03" db="EMBL/GenBank/DDBJ databases">
        <title>Lomoglobus Profundus gen. nov., sp. nov., a novel member of the phylum Verrucomicrobia, isolated from deep-marine sediment of South China Sea.</title>
        <authorList>
            <person name="Ahmad T."/>
            <person name="Ishaq S.E."/>
            <person name="Wang F."/>
        </authorList>
    </citation>
    <scope>NUCLEOTIDE SEQUENCE</scope>
    <source>
        <strain evidence="3">LMO-M01</strain>
    </source>
</reference>
<dbReference type="Proteomes" id="UP001218638">
    <property type="component" value="Chromosome"/>
</dbReference>
<dbReference type="Gene3D" id="3.40.50.12780">
    <property type="entry name" value="N-terminal domain of ligase-like"/>
    <property type="match status" value="1"/>
</dbReference>
<feature type="transmembrane region" description="Helical" evidence="1">
    <location>
        <begin position="654"/>
        <end position="674"/>
    </location>
</feature>
<evidence type="ECO:0000259" key="2">
    <source>
        <dbReference type="Pfam" id="PF00501"/>
    </source>
</evidence>
<keyword evidence="4" id="KW-1185">Reference proteome</keyword>
<keyword evidence="1" id="KW-1133">Transmembrane helix</keyword>
<name>A0AAF0CI15_9BACT</name>
<feature type="transmembrane region" description="Helical" evidence="1">
    <location>
        <begin position="570"/>
        <end position="592"/>
    </location>
</feature>
<evidence type="ECO:0000256" key="1">
    <source>
        <dbReference type="SAM" id="Phobius"/>
    </source>
</evidence>
<organism evidence="3 4">
    <name type="scientific">Synoicihabitans lomoniglobus</name>
    <dbReference type="NCBI Taxonomy" id="2909285"/>
    <lineage>
        <taxon>Bacteria</taxon>
        <taxon>Pseudomonadati</taxon>
        <taxon>Verrucomicrobiota</taxon>
        <taxon>Opitutia</taxon>
        <taxon>Opitutales</taxon>
        <taxon>Opitutaceae</taxon>
        <taxon>Synoicihabitans</taxon>
    </lineage>
</organism>
<dbReference type="InterPro" id="IPR000873">
    <property type="entry name" value="AMP-dep_synth/lig_dom"/>
</dbReference>
<dbReference type="InterPro" id="IPR042099">
    <property type="entry name" value="ANL_N_sf"/>
</dbReference>
<accession>A0AAF0CI15</accession>
<dbReference type="SUPFAM" id="SSF56801">
    <property type="entry name" value="Acetyl-CoA synthetase-like"/>
    <property type="match status" value="1"/>
</dbReference>
<feature type="transmembrane region" description="Helical" evidence="1">
    <location>
        <begin position="681"/>
        <end position="698"/>
    </location>
</feature>
<dbReference type="PROSITE" id="PS00455">
    <property type="entry name" value="AMP_BINDING"/>
    <property type="match status" value="1"/>
</dbReference>
<evidence type="ECO:0000313" key="4">
    <source>
        <dbReference type="Proteomes" id="UP001218638"/>
    </source>
</evidence>
<feature type="transmembrane region" description="Helical" evidence="1">
    <location>
        <begin position="827"/>
        <end position="845"/>
    </location>
</feature>
<keyword evidence="1" id="KW-0812">Transmembrane</keyword>
<dbReference type="InterPro" id="IPR020845">
    <property type="entry name" value="AMP-binding_CS"/>
</dbReference>
<feature type="transmembrane region" description="Helical" evidence="1">
    <location>
        <begin position="783"/>
        <end position="806"/>
    </location>
</feature>
<feature type="domain" description="AMP-dependent synthetase/ligase" evidence="2">
    <location>
        <begin position="101"/>
        <end position="337"/>
    </location>
</feature>
<evidence type="ECO:0000313" key="3">
    <source>
        <dbReference type="EMBL" id="WED64892.1"/>
    </source>
</evidence>
<proteinExistence type="predicted"/>
<sequence>MADLATTRPFAGIERFGDRLALVSADGLTLSYRQFTAQADAWAAQLGTSRGLLVIEMCNALEPLLAWVGACRARHPTLLLAPGALDAEPRLREAFQPEWEFRREGSAWLLQPGLPPERAPASPHAELAMLLPTSGSTGVPKLVRLSAGNVVSNAEAIASYLQITREDRAITSLPPYYSYGMSVLTSHWMAGASIALTSHAVHEARFWTDFEMAGATSFAGVPLMYETLESLGMLERPIPGLRTLTQAGGRLDPARVRRFAHWAQQQGARFYVMYGQTEASPRMTFLPPELAVSDPDCIGTPIPGGAVRLMDGAGREVTATGGAGELCYRGPNVMMGYAHDRRDLARGCEVGELWTGDIVERNEVGLLRIVGRASRFVKVAGIRIALDGLEADLRRTGVAARVAGSDEQIVIAVQGGGAVAAELRETWRRRLAIPATKLQVVAVAEFPALANGKTDYAAIAHAGGGGGRGPGDSLRAELTEILGRESLVLHETFVEAGGDSLNHVEGAMAVERFHGRRVPGWENLPIGALCHEDPDTSVGRGRDDPLVVARSVAIWLAMTAHVVFKFDLWRFVPGVLFVTAWATPLLLTVFGMGLARKFGRGDAPPTVRGVMRWCWPVALVYYVTIAITVAAQWIAQEMTTEHFLKALYFNADGVYAGIWMTYCWMVLLAPFIVVPLARWRLVGAILVLVVPWSLWPWLRSAPEVNYFWGHIAGWGSVTGPSVLHSTTMVVLGYMWGNARSAVGRLLWVCIPLTVAMFMMWWHVSTIGWEWFWQLVAFQEYRRYSHPMYFGFGVIGSVLAIGLSLVVTRWWRESTLRDVIYSFGRNPVFAYTFGNLILIFTPAWKLDLRGGLLFGVIYLLGLALITDDVARWEPRFFGKLSGGLRWLHLRLLQLGKPR</sequence>